<comment type="caution">
    <text evidence="8">The sequence shown here is derived from an EMBL/GenBank/DDBJ whole genome shotgun (WGS) entry which is preliminary data.</text>
</comment>
<keyword evidence="5" id="KW-0998">Cell outer membrane</keyword>
<dbReference type="InterPro" id="IPR012944">
    <property type="entry name" value="SusD_RagB_dom"/>
</dbReference>
<keyword evidence="4" id="KW-0472">Membrane</keyword>
<accession>A0A9D9HJ21</accession>
<comment type="subcellular location">
    <subcellularLocation>
        <location evidence="1">Cell outer membrane</location>
    </subcellularLocation>
</comment>
<reference evidence="8" key="2">
    <citation type="journal article" date="2021" name="PeerJ">
        <title>Extensive microbial diversity within the chicken gut microbiome revealed by metagenomics and culture.</title>
        <authorList>
            <person name="Gilroy R."/>
            <person name="Ravi A."/>
            <person name="Getino M."/>
            <person name="Pursley I."/>
            <person name="Horton D.L."/>
            <person name="Alikhan N.F."/>
            <person name="Baker D."/>
            <person name="Gharbi K."/>
            <person name="Hall N."/>
            <person name="Watson M."/>
            <person name="Adriaenssens E.M."/>
            <person name="Foster-Nyarko E."/>
            <person name="Jarju S."/>
            <person name="Secka A."/>
            <person name="Antonio M."/>
            <person name="Oren A."/>
            <person name="Chaudhuri R.R."/>
            <person name="La Ragione R."/>
            <person name="Hildebrand F."/>
            <person name="Pallen M.J."/>
        </authorList>
    </citation>
    <scope>NUCLEOTIDE SEQUENCE</scope>
    <source>
        <strain evidence="8">B1-20833</strain>
    </source>
</reference>
<proteinExistence type="inferred from homology"/>
<feature type="domain" description="RagB/SusD" evidence="6">
    <location>
        <begin position="312"/>
        <end position="456"/>
    </location>
</feature>
<feature type="domain" description="SusD-like N-terminal" evidence="7">
    <location>
        <begin position="20"/>
        <end position="215"/>
    </location>
</feature>
<name>A0A9D9HJ21_9BACT</name>
<dbReference type="GO" id="GO:0009279">
    <property type="term" value="C:cell outer membrane"/>
    <property type="evidence" value="ECO:0007669"/>
    <property type="project" value="UniProtKB-SubCell"/>
</dbReference>
<evidence type="ECO:0000256" key="4">
    <source>
        <dbReference type="ARBA" id="ARBA00023136"/>
    </source>
</evidence>
<dbReference type="Pfam" id="PF14322">
    <property type="entry name" value="SusD-like_3"/>
    <property type="match status" value="1"/>
</dbReference>
<dbReference type="Gene3D" id="1.25.40.390">
    <property type="match status" value="2"/>
</dbReference>
<dbReference type="InterPro" id="IPR033985">
    <property type="entry name" value="SusD-like_N"/>
</dbReference>
<evidence type="ECO:0000256" key="3">
    <source>
        <dbReference type="ARBA" id="ARBA00022729"/>
    </source>
</evidence>
<dbReference type="EMBL" id="JADIMI010000088">
    <property type="protein sequence ID" value="MBO8453068.1"/>
    <property type="molecule type" value="Genomic_DNA"/>
</dbReference>
<evidence type="ECO:0000313" key="8">
    <source>
        <dbReference type="EMBL" id="MBO8453068.1"/>
    </source>
</evidence>
<sequence>MRRLLYISILSVAAVSCKGYLDVQPQGEVIPKTDEEFAAIMDNRIFDIEGGGDEYVIGNMDAIAKYEGYADNLDANIMVGNLVAYSGDNINIRQSEWRGIFQIIRDCNIVIENLEGRTSDVAKGTLAAAYAMKGICYYNLLRNWCEPWEAGKERTQTGLPIVDRFDIKSMPDRASLYESAEYTETMLLKALAQENKDAKYFFTEFVIKAYLARLYFWCEDWDAVISICNDIITNSGLVITPAAEYEEMIQAENDRKGEVIVRSHINNASELDWYFSYVRGYISSRPASSALIRLFGDDPEKDVRYRISFDSRRFNTKNPECRVRLSEIALMLAEAYCHKEDSGNALAWLNELRRNRIDGVTDFTESTLPPVRTDNRIKEDATGKPLTPLLQAILDERQKELYMEGDRWFELKRNGRPEWWIINNGLKYTTKKYMYTAPVYKGDVDLNHNFEQNPGYDS</sequence>
<evidence type="ECO:0000259" key="6">
    <source>
        <dbReference type="Pfam" id="PF07980"/>
    </source>
</evidence>
<comment type="similarity">
    <text evidence="2">Belongs to the SusD family.</text>
</comment>
<dbReference type="PROSITE" id="PS51257">
    <property type="entry name" value="PROKAR_LIPOPROTEIN"/>
    <property type="match status" value="1"/>
</dbReference>
<dbReference type="AlphaFoldDB" id="A0A9D9HJ21"/>
<evidence type="ECO:0000259" key="7">
    <source>
        <dbReference type="Pfam" id="PF14322"/>
    </source>
</evidence>
<reference evidence="8" key="1">
    <citation type="submission" date="2020-10" db="EMBL/GenBank/DDBJ databases">
        <authorList>
            <person name="Gilroy R."/>
        </authorList>
    </citation>
    <scope>NUCLEOTIDE SEQUENCE</scope>
    <source>
        <strain evidence="8">B1-20833</strain>
    </source>
</reference>
<dbReference type="SUPFAM" id="SSF48452">
    <property type="entry name" value="TPR-like"/>
    <property type="match status" value="1"/>
</dbReference>
<dbReference type="Proteomes" id="UP000823661">
    <property type="component" value="Unassembled WGS sequence"/>
</dbReference>
<keyword evidence="3" id="KW-0732">Signal</keyword>
<dbReference type="Pfam" id="PF07980">
    <property type="entry name" value="SusD_RagB"/>
    <property type="match status" value="1"/>
</dbReference>
<dbReference type="InterPro" id="IPR011990">
    <property type="entry name" value="TPR-like_helical_dom_sf"/>
</dbReference>
<evidence type="ECO:0000256" key="1">
    <source>
        <dbReference type="ARBA" id="ARBA00004442"/>
    </source>
</evidence>
<organism evidence="8 9">
    <name type="scientific">Candidatus Cryptobacteroides intestinavium</name>
    <dbReference type="NCBI Taxonomy" id="2840766"/>
    <lineage>
        <taxon>Bacteria</taxon>
        <taxon>Pseudomonadati</taxon>
        <taxon>Bacteroidota</taxon>
        <taxon>Bacteroidia</taxon>
        <taxon>Bacteroidales</taxon>
        <taxon>Candidatus Cryptobacteroides</taxon>
    </lineage>
</organism>
<evidence type="ECO:0000313" key="9">
    <source>
        <dbReference type="Proteomes" id="UP000823661"/>
    </source>
</evidence>
<gene>
    <name evidence="8" type="ORF">IAC06_09350</name>
</gene>
<protein>
    <submittedName>
        <fullName evidence="8">RagB/SusD family nutrient uptake outer membrane protein</fullName>
    </submittedName>
</protein>
<evidence type="ECO:0000256" key="5">
    <source>
        <dbReference type="ARBA" id="ARBA00023237"/>
    </source>
</evidence>
<evidence type="ECO:0000256" key="2">
    <source>
        <dbReference type="ARBA" id="ARBA00006275"/>
    </source>
</evidence>